<evidence type="ECO:0000256" key="2">
    <source>
        <dbReference type="ARBA" id="ARBA00022688"/>
    </source>
</evidence>
<dbReference type="HAMAP" id="MF_01658">
    <property type="entry name" value="COQ7"/>
    <property type="match status" value="1"/>
</dbReference>
<evidence type="ECO:0000313" key="9">
    <source>
        <dbReference type="EMBL" id="WCT77402.1"/>
    </source>
</evidence>
<proteinExistence type="inferred from homology"/>
<keyword evidence="3 8" id="KW-0479">Metal-binding</keyword>
<dbReference type="Pfam" id="PF03232">
    <property type="entry name" value="COQ7"/>
    <property type="match status" value="1"/>
</dbReference>
<comment type="pathway">
    <text evidence="1 8">Cofactor biosynthesis; ubiquinone biosynthesis.</text>
</comment>
<evidence type="ECO:0000256" key="3">
    <source>
        <dbReference type="ARBA" id="ARBA00022723"/>
    </source>
</evidence>
<feature type="binding site" evidence="8">
    <location>
        <position position="49"/>
    </location>
    <ligand>
        <name>Fe cation</name>
        <dbReference type="ChEBI" id="CHEBI:24875"/>
        <label>1</label>
    </ligand>
</feature>
<dbReference type="InterPro" id="IPR009078">
    <property type="entry name" value="Ferritin-like_SF"/>
</dbReference>
<keyword evidence="8" id="KW-1003">Cell membrane</keyword>
<evidence type="ECO:0000313" key="10">
    <source>
        <dbReference type="Proteomes" id="UP001218231"/>
    </source>
</evidence>
<gene>
    <name evidence="8" type="primary">coq7</name>
    <name evidence="9" type="ORF">PQ457_16045</name>
</gene>
<dbReference type="PANTHER" id="PTHR11237">
    <property type="entry name" value="COENZYME Q10 BIOSYNTHESIS PROTEIN 7"/>
    <property type="match status" value="1"/>
</dbReference>
<feature type="binding site" evidence="8">
    <location>
        <position position="101"/>
    </location>
    <ligand>
        <name>Fe cation</name>
        <dbReference type="ChEBI" id="CHEBI:24875"/>
        <label>2</label>
    </ligand>
</feature>
<comment type="function">
    <text evidence="8">Catalyzes the hydroxylation of 2-nonaprenyl-3-methyl-6-methoxy-1,4-benzoquinol during ubiquinone biosynthesis.</text>
</comment>
<keyword evidence="7 8" id="KW-0472">Membrane</keyword>
<comment type="catalytic activity">
    <reaction evidence="8">
        <text>a 5-methoxy-2-methyl-3-(all-trans-polyprenyl)benzene-1,4-diol + AH2 + O2 = a 3-demethylubiquinol + A + H2O</text>
        <dbReference type="Rhea" id="RHEA:50908"/>
        <dbReference type="Rhea" id="RHEA-COMP:10859"/>
        <dbReference type="Rhea" id="RHEA-COMP:10914"/>
        <dbReference type="ChEBI" id="CHEBI:13193"/>
        <dbReference type="ChEBI" id="CHEBI:15377"/>
        <dbReference type="ChEBI" id="CHEBI:15379"/>
        <dbReference type="ChEBI" id="CHEBI:17499"/>
        <dbReference type="ChEBI" id="CHEBI:84167"/>
        <dbReference type="ChEBI" id="CHEBI:84422"/>
        <dbReference type="EC" id="1.14.99.60"/>
    </reaction>
</comment>
<accession>A0ABY7TVW6</accession>
<feature type="binding site" evidence="8">
    <location>
        <position position="18"/>
    </location>
    <ligand>
        <name>Fe cation</name>
        <dbReference type="ChEBI" id="CHEBI:24875"/>
        <label>1</label>
    </ligand>
</feature>
<evidence type="ECO:0000256" key="6">
    <source>
        <dbReference type="ARBA" id="ARBA00023033"/>
    </source>
</evidence>
<dbReference type="InterPro" id="IPR012347">
    <property type="entry name" value="Ferritin-like"/>
</dbReference>
<dbReference type="SUPFAM" id="SSF47240">
    <property type="entry name" value="Ferritin-like"/>
    <property type="match status" value="1"/>
</dbReference>
<keyword evidence="5 8" id="KW-0408">Iron</keyword>
<dbReference type="Proteomes" id="UP001218231">
    <property type="component" value="Chromosome"/>
</dbReference>
<feature type="binding site" evidence="8">
    <location>
        <position position="136"/>
    </location>
    <ligand>
        <name>Fe cation</name>
        <dbReference type="ChEBI" id="CHEBI:24875"/>
        <label>2</label>
    </ligand>
</feature>
<evidence type="ECO:0000256" key="1">
    <source>
        <dbReference type="ARBA" id="ARBA00004749"/>
    </source>
</evidence>
<keyword evidence="10" id="KW-1185">Reference proteome</keyword>
<feature type="binding site" evidence="8">
    <location>
        <position position="52"/>
    </location>
    <ligand>
        <name>Fe cation</name>
        <dbReference type="ChEBI" id="CHEBI:24875"/>
        <label>1</label>
    </ligand>
</feature>
<evidence type="ECO:0000256" key="7">
    <source>
        <dbReference type="ARBA" id="ARBA00023136"/>
    </source>
</evidence>
<dbReference type="Gene3D" id="1.20.1260.10">
    <property type="match status" value="1"/>
</dbReference>
<dbReference type="RefSeq" id="WP_273617778.1">
    <property type="nucleotide sequence ID" value="NZ_CP103868.1"/>
</dbReference>
<dbReference type="CDD" id="cd01042">
    <property type="entry name" value="DMQH"/>
    <property type="match status" value="1"/>
</dbReference>
<comment type="cofactor">
    <cofactor evidence="8">
        <name>Fe cation</name>
        <dbReference type="ChEBI" id="CHEBI:24875"/>
    </cofactor>
    <text evidence="8">Binds 2 iron ions per subunit.</text>
</comment>
<comment type="similarity">
    <text evidence="8">Belongs to the COQ7 family.</text>
</comment>
<organism evidence="9 10">
    <name type="scientific">Novosphingobium humi</name>
    <dbReference type="NCBI Taxonomy" id="2282397"/>
    <lineage>
        <taxon>Bacteria</taxon>
        <taxon>Pseudomonadati</taxon>
        <taxon>Pseudomonadota</taxon>
        <taxon>Alphaproteobacteria</taxon>
        <taxon>Sphingomonadales</taxon>
        <taxon>Sphingomonadaceae</taxon>
        <taxon>Novosphingobium</taxon>
    </lineage>
</organism>
<comment type="subcellular location">
    <subcellularLocation>
        <location evidence="8">Cell membrane</location>
        <topology evidence="8">Peripheral membrane protein</topology>
    </subcellularLocation>
</comment>
<keyword evidence="2 8" id="KW-0831">Ubiquinone biosynthesis</keyword>
<feature type="binding site" evidence="8">
    <location>
        <position position="49"/>
    </location>
    <ligand>
        <name>Fe cation</name>
        <dbReference type="ChEBI" id="CHEBI:24875"/>
        <label>2</label>
    </ligand>
</feature>
<dbReference type="PANTHER" id="PTHR11237:SF4">
    <property type="entry name" value="5-DEMETHOXYUBIQUINONE HYDROXYLASE, MITOCHONDRIAL"/>
    <property type="match status" value="1"/>
</dbReference>
<sequence length="172" mass="18868">MAVSERVKRMVRVDQAGEYGAVRIYAGQLAVMGDRGPHSAKIREMEAQEVDHRAWFDRLIVERQGRPTALQPIWHVAGFALGAATALIGPEAAMACTAAIETEIDKHYTEQLAELGDEDPELAGLIEKARDDEREHRDTALANGAERAPAYPLLSGAIRLGCRLAIKLSERI</sequence>
<evidence type="ECO:0000256" key="4">
    <source>
        <dbReference type="ARBA" id="ARBA00023002"/>
    </source>
</evidence>
<dbReference type="InterPro" id="IPR011566">
    <property type="entry name" value="Ubq_synth_Coq7"/>
</dbReference>
<feature type="binding site" evidence="8">
    <location>
        <position position="133"/>
    </location>
    <ligand>
        <name>Fe cation</name>
        <dbReference type="ChEBI" id="CHEBI:24875"/>
        <label>1</label>
    </ligand>
</feature>
<dbReference type="EC" id="1.14.99.60" evidence="8"/>
<dbReference type="EMBL" id="CP117417">
    <property type="protein sequence ID" value="WCT77402.1"/>
    <property type="molecule type" value="Genomic_DNA"/>
</dbReference>
<keyword evidence="4 8" id="KW-0560">Oxidoreductase</keyword>
<reference evidence="9 10" key="1">
    <citation type="submission" date="2023-02" db="EMBL/GenBank/DDBJ databases">
        <title>Genome sequence of Novosphingobium humi KACC 19094.</title>
        <authorList>
            <person name="Kim S."/>
            <person name="Heo J."/>
            <person name="Kwon S.-W."/>
        </authorList>
    </citation>
    <scope>NUCLEOTIDE SEQUENCE [LARGE SCALE GENOMIC DNA]</scope>
    <source>
        <strain evidence="9 10">KACC 19094</strain>
    </source>
</reference>
<feature type="binding site" evidence="8">
    <location>
        <position position="133"/>
    </location>
    <ligand>
        <name>Fe cation</name>
        <dbReference type="ChEBI" id="CHEBI:24875"/>
        <label>2</label>
    </ligand>
</feature>
<protein>
    <recommendedName>
        <fullName evidence="8">3-demethoxyubiquinol 3-hydroxylase</fullName>
        <shortName evidence="8">DMQ hydroxylase</shortName>
        <ecNumber evidence="8">1.14.99.60</ecNumber>
    </recommendedName>
    <alternativeName>
        <fullName evidence="8">2-nonaprenyl-3-methyl-6-methoxy-1,4-benzoquinol hydroxylase</fullName>
    </alternativeName>
</protein>
<name>A0ABY7TVW6_9SPHN</name>
<keyword evidence="6 8" id="KW-0503">Monooxygenase</keyword>
<evidence type="ECO:0000256" key="5">
    <source>
        <dbReference type="ARBA" id="ARBA00023004"/>
    </source>
</evidence>
<evidence type="ECO:0000256" key="8">
    <source>
        <dbReference type="HAMAP-Rule" id="MF_01658"/>
    </source>
</evidence>